<reference evidence="2" key="1">
    <citation type="submission" date="2021-03" db="EMBL/GenBank/DDBJ databases">
        <title>Comparative genomics and phylogenomic investigation of the class Geoglossomycetes provide insights into ecological specialization and systematics.</title>
        <authorList>
            <person name="Melie T."/>
            <person name="Pirro S."/>
            <person name="Miller A.N."/>
            <person name="Quandt A."/>
        </authorList>
    </citation>
    <scope>NUCLEOTIDE SEQUENCE</scope>
    <source>
        <strain evidence="2">CAQ_001_2017</strain>
    </source>
</reference>
<dbReference type="AlphaFoldDB" id="A0A9P8L8A5"/>
<feature type="compositionally biased region" description="Polar residues" evidence="1">
    <location>
        <begin position="128"/>
        <end position="139"/>
    </location>
</feature>
<evidence type="ECO:0000313" key="2">
    <source>
        <dbReference type="EMBL" id="KAH0556135.1"/>
    </source>
</evidence>
<dbReference type="EMBL" id="JAGHQM010001212">
    <property type="protein sequence ID" value="KAH0556135.1"/>
    <property type="molecule type" value="Genomic_DNA"/>
</dbReference>
<feature type="region of interest" description="Disordered" evidence="1">
    <location>
        <begin position="257"/>
        <end position="290"/>
    </location>
</feature>
<name>A0A9P8L8A5_9PEZI</name>
<sequence length="525" mass="57055">MGDDNESVDKDLFSSVTSTRALDFKLGFALVLLRSKPPAVSLRDYVCRLRQHIKQGANLAAYEHRHLDGLQFWKEQYGALKSSEMELREKTYALEKQNELLREEIRALSTNSDHPRKRQRSSGAGGTNHASGSRQSNSISRAHSTLGVADSFETVFSAFGPVADGVLSSVYIKAQGKNGLADIRRSRKADRAESLTQEIGDQKIGDVFRGISKIFKYLLKGLEAVTSSGENSSQGSVYYSFVRLFADGMDCLSARSTASGTTANGGHSTSSAPMNPKGRRRGVNDKSSPATLRVEEEFRMRLSELLVNMIVVLDPTRKGHAELYEGFQAVLLTRLGQRISFFVFGEEPTTDSTTDPTLNRLGKGSGLKGKKKGPEEPDTDARRGEAWYLIWLLERVMADLHDRNLACKQLLARAGDDANAAASSRESASQSLLDRAKARMRSTLLKGVFGDDVEEFDDGLKMPALPSSHSSSSSGGGGGGGKSASADNPGEGSKADVLRSCSPEFFVQEAWRLLGWQVLAGDGLL</sequence>
<feature type="region of interest" description="Disordered" evidence="1">
    <location>
        <begin position="107"/>
        <end position="139"/>
    </location>
</feature>
<accession>A0A9P8L8A5</accession>
<dbReference type="Proteomes" id="UP000750711">
    <property type="component" value="Unassembled WGS sequence"/>
</dbReference>
<feature type="compositionally biased region" description="Low complexity" evidence="1">
    <location>
        <begin position="348"/>
        <end position="357"/>
    </location>
</feature>
<feature type="compositionally biased region" description="Polar residues" evidence="1">
    <location>
        <begin position="257"/>
        <end position="273"/>
    </location>
</feature>
<protein>
    <submittedName>
        <fullName evidence="2">Uncharacterized protein</fullName>
    </submittedName>
</protein>
<keyword evidence="3" id="KW-1185">Reference proteome</keyword>
<feature type="region of interest" description="Disordered" evidence="1">
    <location>
        <begin position="460"/>
        <end position="495"/>
    </location>
</feature>
<feature type="region of interest" description="Disordered" evidence="1">
    <location>
        <begin position="348"/>
        <end position="380"/>
    </location>
</feature>
<organism evidence="2 3">
    <name type="scientific">Trichoglossum hirsutum</name>
    <dbReference type="NCBI Taxonomy" id="265104"/>
    <lineage>
        <taxon>Eukaryota</taxon>
        <taxon>Fungi</taxon>
        <taxon>Dikarya</taxon>
        <taxon>Ascomycota</taxon>
        <taxon>Pezizomycotina</taxon>
        <taxon>Geoglossomycetes</taxon>
        <taxon>Geoglossales</taxon>
        <taxon>Geoglossaceae</taxon>
        <taxon>Trichoglossum</taxon>
    </lineage>
</organism>
<proteinExistence type="predicted"/>
<evidence type="ECO:0000313" key="3">
    <source>
        <dbReference type="Proteomes" id="UP000750711"/>
    </source>
</evidence>
<comment type="caution">
    <text evidence="2">The sequence shown here is derived from an EMBL/GenBank/DDBJ whole genome shotgun (WGS) entry which is preliminary data.</text>
</comment>
<gene>
    <name evidence="2" type="ORF">GP486_005932</name>
</gene>
<evidence type="ECO:0000256" key="1">
    <source>
        <dbReference type="SAM" id="MobiDB-lite"/>
    </source>
</evidence>